<dbReference type="RefSeq" id="WP_307509748.1">
    <property type="nucleotide sequence ID" value="NZ_BAAACE010000001.1"/>
</dbReference>
<dbReference type="CDD" id="cd04085">
    <property type="entry name" value="delta_endotoxin_C"/>
    <property type="match status" value="1"/>
</dbReference>
<dbReference type="InterPro" id="IPR005639">
    <property type="entry name" value="Pest_crys_dom_I"/>
</dbReference>
<dbReference type="SUPFAM" id="SSF51096">
    <property type="entry name" value="delta-Endotoxin (insectocide), middle domain"/>
    <property type="match status" value="1"/>
</dbReference>
<dbReference type="InterPro" id="IPR036399">
    <property type="entry name" value="Pest_cryst_cen_dom_sf"/>
</dbReference>
<dbReference type="Gene3D" id="2.60.120.260">
    <property type="entry name" value="Galactose-binding domain-like"/>
    <property type="match status" value="1"/>
</dbReference>
<evidence type="ECO:0000259" key="7">
    <source>
        <dbReference type="Pfam" id="PF03944"/>
    </source>
</evidence>
<feature type="domain" description="Pesticidal crystal protein" evidence="6">
    <location>
        <begin position="279"/>
        <end position="482"/>
    </location>
</feature>
<keyword evidence="5" id="KW-0175">Coiled coil</keyword>
<keyword evidence="10" id="KW-1185">Reference proteome</keyword>
<name>A0ABU0N472_9FIRM</name>
<dbReference type="EMBL" id="JAUSWG010000016">
    <property type="protein sequence ID" value="MDQ0557947.1"/>
    <property type="molecule type" value="Genomic_DNA"/>
</dbReference>
<dbReference type="Pfam" id="PF03945">
    <property type="entry name" value="Endotoxin_N"/>
    <property type="match status" value="1"/>
</dbReference>
<protein>
    <recommendedName>
        <fullName evidence="11">Crystaline entomocidal protoxin</fullName>
    </recommendedName>
</protein>
<dbReference type="Pfam" id="PF03944">
    <property type="entry name" value="Endotoxin_C"/>
    <property type="match status" value="1"/>
</dbReference>
<evidence type="ECO:0000256" key="3">
    <source>
        <dbReference type="ARBA" id="ARBA00022969"/>
    </source>
</evidence>
<evidence type="ECO:0000313" key="9">
    <source>
        <dbReference type="EMBL" id="MDQ0557947.1"/>
    </source>
</evidence>
<reference evidence="9 10" key="1">
    <citation type="submission" date="2023-07" db="EMBL/GenBank/DDBJ databases">
        <title>Genomic Encyclopedia of Type Strains, Phase IV (KMG-IV): sequencing the most valuable type-strain genomes for metagenomic binning, comparative biology and taxonomic classification.</title>
        <authorList>
            <person name="Goeker M."/>
        </authorList>
    </citation>
    <scope>NUCLEOTIDE SEQUENCE [LARGE SCALE GENOMIC DNA]</scope>
    <source>
        <strain evidence="9 10">DSM 15049</strain>
    </source>
</reference>
<comment type="similarity">
    <text evidence="1">Belongs to the delta endotoxin family.</text>
</comment>
<feature type="domain" description="Pesticidal crystal protein" evidence="7">
    <location>
        <begin position="492"/>
        <end position="635"/>
    </location>
</feature>
<dbReference type="PANTHER" id="PTHR37003:SF2">
    <property type="entry name" value="PESTICIDAL CRYSTAL PROTEIN N-TERMINAL DOMAIN-CONTAINING PROTEIN"/>
    <property type="match status" value="1"/>
</dbReference>
<evidence type="ECO:0000313" key="10">
    <source>
        <dbReference type="Proteomes" id="UP001232584"/>
    </source>
</evidence>
<dbReference type="InterPro" id="IPR005638">
    <property type="entry name" value="Pest_crys_dom-III"/>
</dbReference>
<dbReference type="InterPro" id="IPR001178">
    <property type="entry name" value="Pest_cryst_dom_II"/>
</dbReference>
<evidence type="ECO:0000256" key="2">
    <source>
        <dbReference type="ARBA" id="ARBA00022656"/>
    </source>
</evidence>
<sequence length="635" mass="71610">MEKNYEQSNSIQPIQPFGAPAGVNVMFSIGGTLIGLISGPGSAAVSILGTVVDMLWPDSPSEPNVTWKEMMEYTSKLIDQKLKDDTIKKAEGQLNGLKSLLDDYDQALENLLHARKVLGFSSPVTALSESTLKSLINGVHQSFVQTIPAAFAINDYKTALLPAYAHAANLHLLFLRHVLIDKEKLGLDSDDFNRYTNALSTKTTEYIEYCTNAYKDGLSSQKQRGWTYFNKYRRDMTLAVLDIISLFPNYDPKNYNPTYDKSGKNIESFDRYLYSKPIKAELTREIYSDVINDDVDGVIYSHDVNEKNFIRPPHLFTWLEELKLVTTRDFSNAGFIFLSGHQNKYSFTPRSANTLYCGEFFGQGTDYPNATESFIDLNNNSFVYNLATENYKWVYPWYDPVCITKINFSVTDGKGSKNLIYGGNVSKEVNKNEFNFSNKEGSGPSTFNNYSHALSYMQSFDAFNGNRKRKGYIFAFTHSSVDPENLIAKGKITQIPAVKAYEIINANVVSGTSYTGGDIVELYNKSGVSDSYIKIKFVPEINKKYRVRLHYASTGNTTVNLYDYSYTSVKNISLDKTIESKSDLDKYGAFKYIDTDYIATSNYSYHNTMSITKSGLSARDNAFVYINKVELIPID</sequence>
<dbReference type="InterPro" id="IPR038979">
    <property type="entry name" value="Pest_crys"/>
</dbReference>
<evidence type="ECO:0000256" key="5">
    <source>
        <dbReference type="SAM" id="Coils"/>
    </source>
</evidence>
<keyword evidence="3" id="KW-0749">Sporulation</keyword>
<keyword evidence="4" id="KW-0843">Virulence</keyword>
<dbReference type="InterPro" id="IPR036716">
    <property type="entry name" value="Pest_crys_N_sf"/>
</dbReference>
<dbReference type="SUPFAM" id="SSF49785">
    <property type="entry name" value="Galactose-binding domain-like"/>
    <property type="match status" value="1"/>
</dbReference>
<dbReference type="Gene3D" id="1.20.190.10">
    <property type="entry name" value="Pesticidal crystal protein, N-terminal domain"/>
    <property type="match status" value="1"/>
</dbReference>
<keyword evidence="2" id="KW-0800">Toxin</keyword>
<comment type="caution">
    <text evidence="9">The sequence shown here is derived from an EMBL/GenBank/DDBJ whole genome shotgun (WGS) entry which is preliminary data.</text>
</comment>
<evidence type="ECO:0000256" key="4">
    <source>
        <dbReference type="ARBA" id="ARBA00023026"/>
    </source>
</evidence>
<evidence type="ECO:0000256" key="1">
    <source>
        <dbReference type="ARBA" id="ARBA00007819"/>
    </source>
</evidence>
<evidence type="ECO:0000259" key="6">
    <source>
        <dbReference type="Pfam" id="PF00555"/>
    </source>
</evidence>
<dbReference type="SUPFAM" id="SSF56849">
    <property type="entry name" value="delta-Endotoxin (insectocide), N-terminal domain"/>
    <property type="match status" value="1"/>
</dbReference>
<dbReference type="InterPro" id="IPR008979">
    <property type="entry name" value="Galactose-bd-like_sf"/>
</dbReference>
<dbReference type="Proteomes" id="UP001232584">
    <property type="component" value="Unassembled WGS sequence"/>
</dbReference>
<evidence type="ECO:0008006" key="11">
    <source>
        <dbReference type="Google" id="ProtNLM"/>
    </source>
</evidence>
<dbReference type="Pfam" id="PF00555">
    <property type="entry name" value="Endotoxin_M"/>
    <property type="match status" value="1"/>
</dbReference>
<gene>
    <name evidence="9" type="ORF">QOZ92_003082</name>
</gene>
<dbReference type="Gene3D" id="2.100.10.10">
    <property type="entry name" value="Pesticidal crystal protein, central domain"/>
    <property type="match status" value="1"/>
</dbReference>
<proteinExistence type="inferred from homology"/>
<organism evidence="9 10">
    <name type="scientific">Paraclostridium ghonii</name>
    <dbReference type="NCBI Taxonomy" id="29358"/>
    <lineage>
        <taxon>Bacteria</taxon>
        <taxon>Bacillati</taxon>
        <taxon>Bacillota</taxon>
        <taxon>Clostridia</taxon>
        <taxon>Peptostreptococcales</taxon>
        <taxon>Peptostreptococcaceae</taxon>
        <taxon>Paraclostridium</taxon>
    </lineage>
</organism>
<evidence type="ECO:0000259" key="8">
    <source>
        <dbReference type="Pfam" id="PF03945"/>
    </source>
</evidence>
<accession>A0ABU0N472</accession>
<dbReference type="PANTHER" id="PTHR37003">
    <property type="entry name" value="ENDOTOXIN_N DOMAIN-CONTAINING PROTEIN-RELATED"/>
    <property type="match status" value="1"/>
</dbReference>
<feature type="domain" description="Pesticidal crystal protein" evidence="8">
    <location>
        <begin position="47"/>
        <end position="251"/>
    </location>
</feature>
<feature type="coiled-coil region" evidence="5">
    <location>
        <begin position="87"/>
        <end position="114"/>
    </location>
</feature>